<reference evidence="3" key="1">
    <citation type="submission" date="2020-10" db="EMBL/GenBank/DDBJ databases">
        <title>Genomic Encyclopedia of Type Strains, Phase IV (KMG-IV): sequencing the most valuable type-strain genomes for metagenomic binning, comparative biology and taxonomic classification.</title>
        <authorList>
            <person name="Goeker M."/>
        </authorList>
    </citation>
    <scope>NUCLEOTIDE SEQUENCE</scope>
    <source>
        <strain evidence="3">DSM 13886</strain>
    </source>
</reference>
<organism evidence="3 4">
    <name type="scientific">Sporosarcina limicola</name>
    <dbReference type="NCBI Taxonomy" id="34101"/>
    <lineage>
        <taxon>Bacteria</taxon>
        <taxon>Bacillati</taxon>
        <taxon>Bacillota</taxon>
        <taxon>Bacilli</taxon>
        <taxon>Bacillales</taxon>
        <taxon>Caryophanaceae</taxon>
        <taxon>Sporosarcina</taxon>
    </lineage>
</organism>
<dbReference type="RefSeq" id="WP_192597073.1">
    <property type="nucleotide sequence ID" value="NZ_JADBEL010000001.1"/>
</dbReference>
<feature type="transmembrane region" description="Helical" evidence="1">
    <location>
        <begin position="241"/>
        <end position="257"/>
    </location>
</feature>
<keyword evidence="4" id="KW-1185">Reference proteome</keyword>
<keyword evidence="1" id="KW-0812">Transmembrane</keyword>
<feature type="transmembrane region" description="Helical" evidence="1">
    <location>
        <begin position="16"/>
        <end position="34"/>
    </location>
</feature>
<feature type="transmembrane region" description="Helical" evidence="1">
    <location>
        <begin position="340"/>
        <end position="361"/>
    </location>
</feature>
<dbReference type="EMBL" id="JADBEL010000001">
    <property type="protein sequence ID" value="MBE1553263.1"/>
    <property type="molecule type" value="Genomic_DNA"/>
</dbReference>
<accession>A0A927R314</accession>
<dbReference type="Proteomes" id="UP000658225">
    <property type="component" value="Unassembled WGS sequence"/>
</dbReference>
<proteinExistence type="predicted"/>
<evidence type="ECO:0000259" key="2">
    <source>
        <dbReference type="Pfam" id="PF04235"/>
    </source>
</evidence>
<dbReference type="InterPro" id="IPR007349">
    <property type="entry name" value="DUF418"/>
</dbReference>
<dbReference type="AlphaFoldDB" id="A0A927R314"/>
<keyword evidence="1" id="KW-0472">Membrane</keyword>
<evidence type="ECO:0000256" key="1">
    <source>
        <dbReference type="SAM" id="Phobius"/>
    </source>
</evidence>
<feature type="transmembrane region" description="Helical" evidence="1">
    <location>
        <begin position="309"/>
        <end position="328"/>
    </location>
</feature>
<evidence type="ECO:0000313" key="3">
    <source>
        <dbReference type="EMBL" id="MBE1553263.1"/>
    </source>
</evidence>
<sequence>MPSTTTRVNSIDGIRGWSLFGILLANLLIFQYGIFGKDEIAYFDLSSGNLFSYYFTKIFIEGAFMPIFTFIFGYSLILMKNSLERKQLRVKWHLFRRFIVLMVFGLLHSIFLWEGDILFLYGLMGIFLLLFVNRKPKTLLIWAVILFSIITAGSFFNSGEDFELTSAEKMATYLDETMTAYSTGTYGEIKDHRNNEDPMELDGGEAAFMLLLMPILLSPLFLFGMYAAHRKWLLDPLKEKRTYWIGILLFIPLGLFLKNAHYLGSLPDMAETGGIILSLGYISLFAFAYTKLHAHPLLTAFENVGKLSLTNYITQTVICTFIFYGYGLGLFGKLGATGGIILGIAIFSLQVVGSTLYLKYFNQGPLEKLMRVFVYLRISSSRGK</sequence>
<evidence type="ECO:0000313" key="4">
    <source>
        <dbReference type="Proteomes" id="UP000658225"/>
    </source>
</evidence>
<feature type="transmembrane region" description="Helical" evidence="1">
    <location>
        <begin position="54"/>
        <end position="74"/>
    </location>
</feature>
<dbReference type="PANTHER" id="PTHR30590">
    <property type="entry name" value="INNER MEMBRANE PROTEIN"/>
    <property type="match status" value="1"/>
</dbReference>
<feature type="domain" description="DUF418" evidence="2">
    <location>
        <begin position="240"/>
        <end position="376"/>
    </location>
</feature>
<feature type="transmembrane region" description="Helical" evidence="1">
    <location>
        <begin position="269"/>
        <end position="289"/>
    </location>
</feature>
<feature type="transmembrane region" description="Helical" evidence="1">
    <location>
        <begin position="94"/>
        <end position="111"/>
    </location>
</feature>
<gene>
    <name evidence="3" type="ORF">H4683_000332</name>
</gene>
<dbReference type="InterPro" id="IPR052529">
    <property type="entry name" value="Bact_Transport_Assoc"/>
</dbReference>
<feature type="transmembrane region" description="Helical" evidence="1">
    <location>
        <begin position="139"/>
        <end position="156"/>
    </location>
</feature>
<comment type="caution">
    <text evidence="3">The sequence shown here is derived from an EMBL/GenBank/DDBJ whole genome shotgun (WGS) entry which is preliminary data.</text>
</comment>
<keyword evidence="1" id="KW-1133">Transmembrane helix</keyword>
<protein>
    <recommendedName>
        <fullName evidence="2">DUF418 domain-containing protein</fullName>
    </recommendedName>
</protein>
<feature type="transmembrane region" description="Helical" evidence="1">
    <location>
        <begin position="117"/>
        <end position="132"/>
    </location>
</feature>
<dbReference type="PANTHER" id="PTHR30590:SF2">
    <property type="entry name" value="INNER MEMBRANE PROTEIN"/>
    <property type="match status" value="1"/>
</dbReference>
<name>A0A927R314_9BACL</name>
<feature type="transmembrane region" description="Helical" evidence="1">
    <location>
        <begin position="206"/>
        <end position="229"/>
    </location>
</feature>
<dbReference type="Pfam" id="PF04235">
    <property type="entry name" value="DUF418"/>
    <property type="match status" value="1"/>
</dbReference>